<dbReference type="OrthoDB" id="3268648at2"/>
<dbReference type="RefSeq" id="WP_125963285.1">
    <property type="nucleotide sequence ID" value="NZ_QXGM01000001.1"/>
</dbReference>
<comment type="caution">
    <text evidence="2">The sequence shown here is derived from an EMBL/GenBank/DDBJ whole genome shotgun (WGS) entry which is preliminary data.</text>
</comment>
<keyword evidence="1" id="KW-1133">Transmembrane helix</keyword>
<organism evidence="2 3">
    <name type="scientific">Bifidobacterium dolichotidis</name>
    <dbReference type="NCBI Taxonomy" id="2306976"/>
    <lineage>
        <taxon>Bacteria</taxon>
        <taxon>Bacillati</taxon>
        <taxon>Actinomycetota</taxon>
        <taxon>Actinomycetes</taxon>
        <taxon>Bifidobacteriales</taxon>
        <taxon>Bifidobacteriaceae</taxon>
        <taxon>Bifidobacterium</taxon>
    </lineage>
</organism>
<accession>A0A430FTE8</accession>
<reference evidence="2 3" key="1">
    <citation type="submission" date="2018-09" db="EMBL/GenBank/DDBJ databases">
        <title>Characterization of the phylogenetic diversity of five novel species belonging to the genus Bifidobacterium.</title>
        <authorList>
            <person name="Lugli G.A."/>
            <person name="Duranti S."/>
            <person name="Milani C."/>
        </authorList>
    </citation>
    <scope>NUCLEOTIDE SEQUENCE [LARGE SCALE GENOMIC DNA]</scope>
    <source>
        <strain evidence="2 3">2036B</strain>
    </source>
</reference>
<gene>
    <name evidence="2" type="ORF">D2E26_0712</name>
</gene>
<name>A0A430FTE8_9BIFI</name>
<dbReference type="Proteomes" id="UP000287609">
    <property type="component" value="Unassembled WGS sequence"/>
</dbReference>
<proteinExistence type="predicted"/>
<dbReference type="AlphaFoldDB" id="A0A430FTE8"/>
<evidence type="ECO:0000256" key="1">
    <source>
        <dbReference type="SAM" id="Phobius"/>
    </source>
</evidence>
<evidence type="ECO:0000313" key="2">
    <source>
        <dbReference type="EMBL" id="RSX56149.1"/>
    </source>
</evidence>
<evidence type="ECO:0000313" key="3">
    <source>
        <dbReference type="Proteomes" id="UP000287609"/>
    </source>
</evidence>
<keyword evidence="3" id="KW-1185">Reference proteome</keyword>
<keyword evidence="1" id="KW-0812">Transmembrane</keyword>
<sequence length="358" mass="38068">MSKAAKRKTATTNQTRAWTWTVLSIIVAVALAVGACALWLPDRAPSLLAQAHAMRTGPAAIQQYTDAKEVNVIPVVAADREILSNSSGVVTTSSDVNELRSGATAFTVNNRAVIALHTETPLYRSIQENDEGQDVLALNNELARLGYASSLGSTKYTAATKLGWKQLMLESGTKCDGQLDLADTLWIPEETVSIAGWTAQQGTVVNQGAPVGKIPGGLVKMTVRNGQPSDRDRTITICNIATTLPANSIDITDGKVLADIAASEAYRNMQESDRAAGISAKLMMSEPFDVLRVPAAAVFNIEDTKACIAVQQHNKLEPIAVTIVNGELGTSYVQAENADTGAIHEVVIGPELTTLKCR</sequence>
<protein>
    <submittedName>
        <fullName evidence="2">Peptidoglycan-binding domain 1 protein</fullName>
    </submittedName>
</protein>
<dbReference type="EMBL" id="QXGM01000001">
    <property type="protein sequence ID" value="RSX56149.1"/>
    <property type="molecule type" value="Genomic_DNA"/>
</dbReference>
<feature type="transmembrane region" description="Helical" evidence="1">
    <location>
        <begin position="20"/>
        <end position="40"/>
    </location>
</feature>
<keyword evidence="1" id="KW-0472">Membrane</keyword>